<dbReference type="GO" id="GO:0022904">
    <property type="term" value="P:respiratory electron transport chain"/>
    <property type="evidence" value="ECO:0007669"/>
    <property type="project" value="TreeGrafter"/>
</dbReference>
<dbReference type="GO" id="GO:0016020">
    <property type="term" value="C:membrane"/>
    <property type="evidence" value="ECO:0007669"/>
    <property type="project" value="TreeGrafter"/>
</dbReference>
<keyword evidence="1" id="KW-0004">4Fe-4S</keyword>
<evidence type="ECO:0000256" key="4">
    <source>
        <dbReference type="ARBA" id="ARBA00023004"/>
    </source>
</evidence>
<keyword evidence="4" id="KW-0408">Iron</keyword>
<dbReference type="GO" id="GO:0003954">
    <property type="term" value="F:NADH dehydrogenase activity"/>
    <property type="evidence" value="ECO:0007669"/>
    <property type="project" value="TreeGrafter"/>
</dbReference>
<dbReference type="InterPro" id="IPR006963">
    <property type="entry name" value="Mopterin_OxRdtase_4Fe-4S_dom"/>
</dbReference>
<name>A0A212J3T2_9BACT</name>
<dbReference type="AlphaFoldDB" id="A0A212J3T2"/>
<keyword evidence="5" id="KW-0411">Iron-sulfur</keyword>
<reference evidence="7" key="1">
    <citation type="submission" date="2016-04" db="EMBL/GenBank/DDBJ databases">
        <authorList>
            <person name="Evans L.H."/>
            <person name="Alamgir A."/>
            <person name="Owens N."/>
            <person name="Weber N.D."/>
            <person name="Virtaneva K."/>
            <person name="Barbian K."/>
            <person name="Babar A."/>
            <person name="Rosenke K."/>
        </authorList>
    </citation>
    <scope>NUCLEOTIDE SEQUENCE</scope>
    <source>
        <strain evidence="7">92-2</strain>
    </source>
</reference>
<dbReference type="Pfam" id="PF00384">
    <property type="entry name" value="Molybdopterin"/>
    <property type="match status" value="1"/>
</dbReference>
<dbReference type="InterPro" id="IPR006656">
    <property type="entry name" value="Mopterin_OxRdtase"/>
</dbReference>
<evidence type="ECO:0000259" key="6">
    <source>
        <dbReference type="PROSITE" id="PS51669"/>
    </source>
</evidence>
<protein>
    <submittedName>
        <fullName evidence="7">Formate dehydrogenase H</fullName>
    </submittedName>
</protein>
<evidence type="ECO:0000256" key="5">
    <source>
        <dbReference type="ARBA" id="ARBA00023014"/>
    </source>
</evidence>
<evidence type="ECO:0000256" key="1">
    <source>
        <dbReference type="ARBA" id="ARBA00022485"/>
    </source>
</evidence>
<organism evidence="7">
    <name type="scientific">uncultured Desulfovibrio sp</name>
    <dbReference type="NCBI Taxonomy" id="167968"/>
    <lineage>
        <taxon>Bacteria</taxon>
        <taxon>Pseudomonadati</taxon>
        <taxon>Thermodesulfobacteriota</taxon>
        <taxon>Desulfovibrionia</taxon>
        <taxon>Desulfovibrionales</taxon>
        <taxon>Desulfovibrionaceae</taxon>
        <taxon>Desulfovibrio</taxon>
        <taxon>environmental samples</taxon>
    </lineage>
</organism>
<dbReference type="PANTHER" id="PTHR43105">
    <property type="entry name" value="RESPIRATORY NITRATE REDUCTASE"/>
    <property type="match status" value="1"/>
</dbReference>
<proteinExistence type="predicted"/>
<dbReference type="Gene3D" id="3.40.50.740">
    <property type="match status" value="1"/>
</dbReference>
<dbReference type="EMBL" id="FLUP01000001">
    <property type="protein sequence ID" value="SBV94116.1"/>
    <property type="molecule type" value="Genomic_DNA"/>
</dbReference>
<dbReference type="GO" id="GO:0046872">
    <property type="term" value="F:metal ion binding"/>
    <property type="evidence" value="ECO:0007669"/>
    <property type="project" value="UniProtKB-KW"/>
</dbReference>
<keyword evidence="2" id="KW-0479">Metal-binding</keyword>
<dbReference type="PANTHER" id="PTHR43105:SF14">
    <property type="entry name" value="FORMATE DEHYDROGENASE H"/>
    <property type="match status" value="1"/>
</dbReference>
<dbReference type="GO" id="GO:0051539">
    <property type="term" value="F:4 iron, 4 sulfur cluster binding"/>
    <property type="evidence" value="ECO:0007669"/>
    <property type="project" value="UniProtKB-KW"/>
</dbReference>
<gene>
    <name evidence="7" type="ORF">KM92DES2_10487</name>
</gene>
<sequence>MKKVIEVCPYCASGCKINLLVENGRVVGAEGANGLTNQGALCLKGLYGWDFINDTKILTPRVKNPMIRRKRGGEFEAVSWDTAIDYTASRLMAIKEEFGPDSIMVSGSSRSTGNETNYIMQKFARAALGTNNVDCCARV</sequence>
<dbReference type="Pfam" id="PF04879">
    <property type="entry name" value="Molybdop_Fe4S4"/>
    <property type="match status" value="1"/>
</dbReference>
<accession>A0A212J3T2</accession>
<feature type="domain" description="4Fe-4S Mo/W bis-MGD-type" evidence="6">
    <location>
        <begin position="1"/>
        <end position="56"/>
    </location>
</feature>
<evidence type="ECO:0000256" key="2">
    <source>
        <dbReference type="ARBA" id="ARBA00022723"/>
    </source>
</evidence>
<dbReference type="SMART" id="SM00926">
    <property type="entry name" value="Molybdop_Fe4S4"/>
    <property type="match status" value="1"/>
</dbReference>
<dbReference type="PROSITE" id="PS51669">
    <property type="entry name" value="4FE4S_MOW_BIS_MGD"/>
    <property type="match status" value="1"/>
</dbReference>
<evidence type="ECO:0000256" key="3">
    <source>
        <dbReference type="ARBA" id="ARBA00023002"/>
    </source>
</evidence>
<dbReference type="SUPFAM" id="SSF53706">
    <property type="entry name" value="Formate dehydrogenase/DMSO reductase, domains 1-3"/>
    <property type="match status" value="1"/>
</dbReference>
<dbReference type="InterPro" id="IPR050123">
    <property type="entry name" value="Prok_molybdopt-oxidoreductase"/>
</dbReference>
<dbReference type="Gene3D" id="2.20.25.90">
    <property type="entry name" value="ADC-like domains"/>
    <property type="match status" value="1"/>
</dbReference>
<keyword evidence="3" id="KW-0560">Oxidoreductase</keyword>
<evidence type="ECO:0000313" key="7">
    <source>
        <dbReference type="EMBL" id="SBV94116.1"/>
    </source>
</evidence>